<keyword evidence="3 4" id="KW-0326">Glycosidase</keyword>
<dbReference type="SUPFAM" id="SSF75005">
    <property type="entry name" value="Arabinanase/levansucrase/invertase"/>
    <property type="match status" value="1"/>
</dbReference>
<dbReference type="CDD" id="cd08989">
    <property type="entry name" value="GH43_XYL-like"/>
    <property type="match status" value="1"/>
</dbReference>
<dbReference type="InterPro" id="IPR041542">
    <property type="entry name" value="GH43_C2"/>
</dbReference>
<keyword evidence="8" id="KW-1185">Reference proteome</keyword>
<evidence type="ECO:0000256" key="3">
    <source>
        <dbReference type="ARBA" id="ARBA00023295"/>
    </source>
</evidence>
<dbReference type="EMBL" id="JAOQIO010000001">
    <property type="protein sequence ID" value="MCU6790619.1"/>
    <property type="molecule type" value="Genomic_DNA"/>
</dbReference>
<dbReference type="InterPro" id="IPR023296">
    <property type="entry name" value="Glyco_hydro_beta-prop_sf"/>
</dbReference>
<feature type="region of interest" description="Disordered" evidence="5">
    <location>
        <begin position="219"/>
        <end position="238"/>
    </location>
</feature>
<gene>
    <name evidence="7" type="ORF">OB236_00625</name>
</gene>
<accession>A0ABT2U7L7</accession>
<comment type="caution">
    <text evidence="7">The sequence shown here is derived from an EMBL/GenBank/DDBJ whole genome shotgun (WGS) entry which is preliminary data.</text>
</comment>
<dbReference type="Pfam" id="PF17851">
    <property type="entry name" value="GH43_C2"/>
    <property type="match status" value="1"/>
</dbReference>
<proteinExistence type="inferred from homology"/>
<dbReference type="GO" id="GO:0016787">
    <property type="term" value="F:hydrolase activity"/>
    <property type="evidence" value="ECO:0007669"/>
    <property type="project" value="UniProtKB-KW"/>
</dbReference>
<dbReference type="Pfam" id="PF04616">
    <property type="entry name" value="Glyco_hydro_43"/>
    <property type="match status" value="1"/>
</dbReference>
<dbReference type="InterPro" id="IPR051795">
    <property type="entry name" value="Glycosyl_Hydrlase_43"/>
</dbReference>
<keyword evidence="2 4" id="KW-0378">Hydrolase</keyword>
<dbReference type="Proteomes" id="UP001652445">
    <property type="component" value="Unassembled WGS sequence"/>
</dbReference>
<name>A0ABT2U7L7_9BACL</name>
<feature type="compositionally biased region" description="Polar residues" evidence="5">
    <location>
        <begin position="219"/>
        <end position="228"/>
    </location>
</feature>
<evidence type="ECO:0000313" key="8">
    <source>
        <dbReference type="Proteomes" id="UP001652445"/>
    </source>
</evidence>
<evidence type="ECO:0000259" key="6">
    <source>
        <dbReference type="Pfam" id="PF17851"/>
    </source>
</evidence>
<dbReference type="RefSeq" id="WP_262682100.1">
    <property type="nucleotide sequence ID" value="NZ_JAOQIO010000001.1"/>
</dbReference>
<dbReference type="Gene3D" id="2.115.10.20">
    <property type="entry name" value="Glycosyl hydrolase domain, family 43"/>
    <property type="match status" value="1"/>
</dbReference>
<dbReference type="SUPFAM" id="SSF49899">
    <property type="entry name" value="Concanavalin A-like lectins/glucanases"/>
    <property type="match status" value="1"/>
</dbReference>
<comment type="similarity">
    <text evidence="1 4">Belongs to the glycosyl hydrolase 43 family.</text>
</comment>
<evidence type="ECO:0000256" key="4">
    <source>
        <dbReference type="RuleBase" id="RU361187"/>
    </source>
</evidence>
<organism evidence="7 8">
    <name type="scientific">Paenibacillus baimaensis</name>
    <dbReference type="NCBI Taxonomy" id="2982185"/>
    <lineage>
        <taxon>Bacteria</taxon>
        <taxon>Bacillati</taxon>
        <taxon>Bacillota</taxon>
        <taxon>Bacilli</taxon>
        <taxon>Bacillales</taxon>
        <taxon>Paenibacillaceae</taxon>
        <taxon>Paenibacillus</taxon>
    </lineage>
</organism>
<dbReference type="Gene3D" id="2.60.120.200">
    <property type="match status" value="1"/>
</dbReference>
<dbReference type="InterPro" id="IPR006710">
    <property type="entry name" value="Glyco_hydro_43"/>
</dbReference>
<evidence type="ECO:0000313" key="7">
    <source>
        <dbReference type="EMBL" id="MCU6790619.1"/>
    </source>
</evidence>
<protein>
    <submittedName>
        <fullName evidence="7">Glycoside hydrolase family 43 protein</fullName>
    </submittedName>
</protein>
<evidence type="ECO:0000256" key="5">
    <source>
        <dbReference type="SAM" id="MobiDB-lite"/>
    </source>
</evidence>
<feature type="domain" description="Beta-xylosidase C-terminal Concanavalin A-like" evidence="6">
    <location>
        <begin position="317"/>
        <end position="535"/>
    </location>
</feature>
<reference evidence="7 8" key="1">
    <citation type="submission" date="2022-09" db="EMBL/GenBank/DDBJ databases">
        <authorList>
            <person name="Han X.L."/>
            <person name="Wang Q."/>
            <person name="Lu T."/>
        </authorList>
    </citation>
    <scope>NUCLEOTIDE SEQUENCE [LARGE SCALE GENOMIC DNA]</scope>
    <source>
        <strain evidence="7 8">WQ 127069</strain>
    </source>
</reference>
<sequence>MNNTNKQRFSNPVLPGDHPDPSVIRVGSDYYMVTSTFQYFPSTLIHHSRDLVHWKPIGHVITRRSQLDFMDIPDSHGAFAPDISYYAGKYWVVIPYFHGQPRCTNIVYTADRPEGPYSDGVVLNHHFIDPSIFNDDDGKRYLAFGGGWVHEMAQDGSRLIGEARQVWAGTGGSTPEAPHIVKRSGWYYLLLAEGGTAFGHMETLARSRSVWGPYEASPSNPILSQQDPTKPLQKAGHGKLVEDPDGNWWMVHLGGRPLTPNGATPLGRETFLEPARWTDDDWLEVGNEGAPLEWIEMSQKAALTAAISQEFTDDPVDRFEGKELSPVWEWVRHPLENKFRLTAAGLEMDCAAYPLYVPGSTLLLTRRWEHFGFEAEACLSFAPQTLGEEAGLLLYRDMDGMLLASIRNGIGQTSGQKFDVSRSHEKQEHEGLYLQIDRSEKCFRTTLYQVRLELPVGADIWLKTRLESTNGQLSFSYSIDGIHYEGIDLSVPAAFLYPENYARYKCYTAPRVGIYAMGVKYQPEGKVLFKSFSYRGVDAAKASSVLEESLE</sequence>
<dbReference type="PANTHER" id="PTHR42812:SF12">
    <property type="entry name" value="BETA-XYLOSIDASE-RELATED"/>
    <property type="match status" value="1"/>
</dbReference>
<dbReference type="PANTHER" id="PTHR42812">
    <property type="entry name" value="BETA-XYLOSIDASE"/>
    <property type="match status" value="1"/>
</dbReference>
<evidence type="ECO:0000256" key="2">
    <source>
        <dbReference type="ARBA" id="ARBA00022801"/>
    </source>
</evidence>
<evidence type="ECO:0000256" key="1">
    <source>
        <dbReference type="ARBA" id="ARBA00009865"/>
    </source>
</evidence>
<dbReference type="InterPro" id="IPR013320">
    <property type="entry name" value="ConA-like_dom_sf"/>
</dbReference>